<evidence type="ECO:0000313" key="8">
    <source>
        <dbReference type="Proteomes" id="UP001321473"/>
    </source>
</evidence>
<feature type="region of interest" description="Disordered" evidence="5">
    <location>
        <begin position="18"/>
        <end position="37"/>
    </location>
</feature>
<gene>
    <name evidence="7" type="ORF">V5799_018521</name>
</gene>
<name>A0AAQ4EZA8_AMBAM</name>
<protein>
    <recommendedName>
        <fullName evidence="9">Organic cation/carnitine transporter</fullName>
    </recommendedName>
</protein>
<feature type="transmembrane region" description="Helical" evidence="6">
    <location>
        <begin position="229"/>
        <end position="249"/>
    </location>
</feature>
<keyword evidence="3 6" id="KW-1133">Transmembrane helix</keyword>
<dbReference type="AlphaFoldDB" id="A0AAQ4EZA8"/>
<accession>A0AAQ4EZA8</accession>
<evidence type="ECO:0008006" key="9">
    <source>
        <dbReference type="Google" id="ProtNLM"/>
    </source>
</evidence>
<feature type="transmembrane region" description="Helical" evidence="6">
    <location>
        <begin position="142"/>
        <end position="165"/>
    </location>
</feature>
<dbReference type="InterPro" id="IPR036259">
    <property type="entry name" value="MFS_trans_sf"/>
</dbReference>
<sequence length="391" mass="42626">MDVKQALSDSLVLSGEIEKSTSGTRATPSTATETSRDSYAVSPSLRCSFCSAMTPPSLITRPVDHWCRPPSRLAGLSAFKWKNIGIPVDDDGHHSECLAYAQPGQQPNDTETYECDAWDYDPTHAAHSARSFWDLVCRRSSLVALGNAVYMSGALLVVPLAGYLADIFGRKIVITTGVVALLTSTAATCIARVYSFFLMTKFVNSACASSIFVVSLTLLYEVAPLAYRVFYISVSCALGFFLVDVLLFIPVAFPLSWSLLQVVVLSPTVLLLPSAVHESPAWLLVTSRFDKAHAVMLKAASTNNLNRGGQASCVQGQNRALPHRAHHLQVRHDYSPVRRFYSVSWSSRLRKGTTIGAVAVMLSAPSCVVVDLALTSLSSQNILKKRWLMVY</sequence>
<evidence type="ECO:0000256" key="5">
    <source>
        <dbReference type="SAM" id="MobiDB-lite"/>
    </source>
</evidence>
<proteinExistence type="predicted"/>
<feature type="transmembrane region" description="Helical" evidence="6">
    <location>
        <begin position="171"/>
        <end position="190"/>
    </location>
</feature>
<evidence type="ECO:0000313" key="7">
    <source>
        <dbReference type="EMBL" id="KAK8780140.1"/>
    </source>
</evidence>
<evidence type="ECO:0000256" key="1">
    <source>
        <dbReference type="ARBA" id="ARBA00004141"/>
    </source>
</evidence>
<dbReference type="Gene3D" id="1.20.1250.20">
    <property type="entry name" value="MFS general substrate transporter like domains"/>
    <property type="match status" value="1"/>
</dbReference>
<reference evidence="7 8" key="1">
    <citation type="journal article" date="2023" name="Arcadia Sci">
        <title>De novo assembly of a long-read Amblyomma americanum tick genome.</title>
        <authorList>
            <person name="Chou S."/>
            <person name="Poskanzer K.E."/>
            <person name="Rollins M."/>
            <person name="Thuy-Boun P.S."/>
        </authorList>
    </citation>
    <scope>NUCLEOTIDE SEQUENCE [LARGE SCALE GENOMIC DNA]</scope>
    <source>
        <strain evidence="7">F_SG_1</strain>
        <tissue evidence="7">Salivary glands</tissue>
    </source>
</reference>
<dbReference type="Pfam" id="PF00083">
    <property type="entry name" value="Sugar_tr"/>
    <property type="match status" value="1"/>
</dbReference>
<evidence type="ECO:0000256" key="3">
    <source>
        <dbReference type="ARBA" id="ARBA00022989"/>
    </source>
</evidence>
<dbReference type="GO" id="GO:0016020">
    <property type="term" value="C:membrane"/>
    <property type="evidence" value="ECO:0007669"/>
    <property type="project" value="UniProtKB-SubCell"/>
</dbReference>
<evidence type="ECO:0000256" key="2">
    <source>
        <dbReference type="ARBA" id="ARBA00022692"/>
    </source>
</evidence>
<dbReference type="GO" id="GO:0022857">
    <property type="term" value="F:transmembrane transporter activity"/>
    <property type="evidence" value="ECO:0007669"/>
    <property type="project" value="InterPro"/>
</dbReference>
<keyword evidence="2 6" id="KW-0812">Transmembrane</keyword>
<dbReference type="SUPFAM" id="SSF103473">
    <property type="entry name" value="MFS general substrate transporter"/>
    <property type="match status" value="1"/>
</dbReference>
<dbReference type="EMBL" id="JARKHS020009150">
    <property type="protein sequence ID" value="KAK8780140.1"/>
    <property type="molecule type" value="Genomic_DNA"/>
</dbReference>
<feature type="transmembrane region" description="Helical" evidence="6">
    <location>
        <begin position="202"/>
        <end position="223"/>
    </location>
</feature>
<keyword evidence="8" id="KW-1185">Reference proteome</keyword>
<evidence type="ECO:0000256" key="6">
    <source>
        <dbReference type="SAM" id="Phobius"/>
    </source>
</evidence>
<evidence type="ECO:0000256" key="4">
    <source>
        <dbReference type="ARBA" id="ARBA00023136"/>
    </source>
</evidence>
<dbReference type="Proteomes" id="UP001321473">
    <property type="component" value="Unassembled WGS sequence"/>
</dbReference>
<comment type="caution">
    <text evidence="7">The sequence shown here is derived from an EMBL/GenBank/DDBJ whole genome shotgun (WGS) entry which is preliminary data.</text>
</comment>
<dbReference type="InterPro" id="IPR005828">
    <property type="entry name" value="MFS_sugar_transport-like"/>
</dbReference>
<feature type="compositionally biased region" description="Polar residues" evidence="5">
    <location>
        <begin position="20"/>
        <end position="33"/>
    </location>
</feature>
<comment type="subcellular location">
    <subcellularLocation>
        <location evidence="1">Membrane</location>
        <topology evidence="1">Multi-pass membrane protein</topology>
    </subcellularLocation>
</comment>
<keyword evidence="4 6" id="KW-0472">Membrane</keyword>
<feature type="transmembrane region" description="Helical" evidence="6">
    <location>
        <begin position="355"/>
        <end position="377"/>
    </location>
</feature>
<organism evidence="7 8">
    <name type="scientific">Amblyomma americanum</name>
    <name type="common">Lone star tick</name>
    <dbReference type="NCBI Taxonomy" id="6943"/>
    <lineage>
        <taxon>Eukaryota</taxon>
        <taxon>Metazoa</taxon>
        <taxon>Ecdysozoa</taxon>
        <taxon>Arthropoda</taxon>
        <taxon>Chelicerata</taxon>
        <taxon>Arachnida</taxon>
        <taxon>Acari</taxon>
        <taxon>Parasitiformes</taxon>
        <taxon>Ixodida</taxon>
        <taxon>Ixodoidea</taxon>
        <taxon>Ixodidae</taxon>
        <taxon>Amblyomminae</taxon>
        <taxon>Amblyomma</taxon>
    </lineage>
</organism>
<dbReference type="PANTHER" id="PTHR24064">
    <property type="entry name" value="SOLUTE CARRIER FAMILY 22 MEMBER"/>
    <property type="match status" value="1"/>
</dbReference>